<dbReference type="RefSeq" id="WP_147015106.1">
    <property type="nucleotide sequence ID" value="NZ_VORB01000009.1"/>
</dbReference>
<dbReference type="AlphaFoldDB" id="A0A5C6V121"/>
<reference evidence="2 3" key="1">
    <citation type="submission" date="2019-08" db="EMBL/GenBank/DDBJ databases">
        <title>Genome of Luteibaculum oceani JCM 18817.</title>
        <authorList>
            <person name="Bowman J.P."/>
        </authorList>
    </citation>
    <scope>NUCLEOTIDE SEQUENCE [LARGE SCALE GENOMIC DNA]</scope>
    <source>
        <strain evidence="2 3">JCM 18817</strain>
    </source>
</reference>
<dbReference type="SUPFAM" id="SSF55136">
    <property type="entry name" value="Probable bacterial effector-binding domain"/>
    <property type="match status" value="1"/>
</dbReference>
<dbReference type="EMBL" id="VORB01000009">
    <property type="protein sequence ID" value="TXC76968.1"/>
    <property type="molecule type" value="Genomic_DNA"/>
</dbReference>
<dbReference type="InterPro" id="IPR019587">
    <property type="entry name" value="Polyketide_cyclase/dehydratase"/>
</dbReference>
<gene>
    <name evidence="2" type="ORF">FRX97_10160</name>
</gene>
<dbReference type="Pfam" id="PF10604">
    <property type="entry name" value="Polyketide_cyc2"/>
    <property type="match status" value="1"/>
</dbReference>
<protein>
    <recommendedName>
        <fullName evidence="1">AraC effector-binding domain-containing protein</fullName>
    </recommendedName>
</protein>
<proteinExistence type="predicted"/>
<dbReference type="Pfam" id="PF06445">
    <property type="entry name" value="GyrI-like"/>
    <property type="match status" value="1"/>
</dbReference>
<dbReference type="Gene3D" id="3.30.530.20">
    <property type="match status" value="1"/>
</dbReference>
<dbReference type="OrthoDB" id="9807923at2"/>
<dbReference type="InterPro" id="IPR023393">
    <property type="entry name" value="START-like_dom_sf"/>
</dbReference>
<organism evidence="2 3">
    <name type="scientific">Luteibaculum oceani</name>
    <dbReference type="NCBI Taxonomy" id="1294296"/>
    <lineage>
        <taxon>Bacteria</taxon>
        <taxon>Pseudomonadati</taxon>
        <taxon>Bacteroidota</taxon>
        <taxon>Flavobacteriia</taxon>
        <taxon>Flavobacteriales</taxon>
        <taxon>Luteibaculaceae</taxon>
        <taxon>Luteibaculum</taxon>
    </lineage>
</organism>
<dbReference type="Gene3D" id="3.20.80.10">
    <property type="entry name" value="Regulatory factor, effector binding domain"/>
    <property type="match status" value="1"/>
</dbReference>
<evidence type="ECO:0000313" key="2">
    <source>
        <dbReference type="EMBL" id="TXC76968.1"/>
    </source>
</evidence>
<dbReference type="SUPFAM" id="SSF55961">
    <property type="entry name" value="Bet v1-like"/>
    <property type="match status" value="1"/>
</dbReference>
<dbReference type="SMART" id="SM00871">
    <property type="entry name" value="AraC_E_bind"/>
    <property type="match status" value="1"/>
</dbReference>
<dbReference type="InterPro" id="IPR011256">
    <property type="entry name" value="Reg_factor_effector_dom_sf"/>
</dbReference>
<evidence type="ECO:0000259" key="1">
    <source>
        <dbReference type="SMART" id="SM00871"/>
    </source>
</evidence>
<dbReference type="Proteomes" id="UP000321168">
    <property type="component" value="Unassembled WGS sequence"/>
</dbReference>
<dbReference type="InterPro" id="IPR010499">
    <property type="entry name" value="AraC_E-bd"/>
</dbReference>
<feature type="domain" description="AraC effector-binding" evidence="1">
    <location>
        <begin position="181"/>
        <end position="329"/>
    </location>
</feature>
<sequence length="329" mass="36805">MKVLKFLGFTVLTIVALYLIIAAVSSKDVVVERSTEMPYSPETVFNAVNDFNQYQEWNAWFKLDPNVEYAVSGDGKSIGDTWSWKSDNPNVGEGQMTHKEAVPGKSIINEMTFKGMDGTSSDVWIFEETENGGTAITWKAEMEAPFLMRPFFSTVMESGIGPLFEQSLTNLEAHIEATKWKGFEEGTEGPFEYISIAGHIPVEQMAEFFPKNIAALFAHLEKNNIEPAGAPMGIFYSWGDSTKLEVAIPVADEVKTTKTIKKGSIAEGKAVTYMHVGSHESSEATHYKMDEYIQKKGHEFAGPVVEIYFDNPEEVAEEELRTKIIYFIK</sequence>
<accession>A0A5C6V121</accession>
<dbReference type="CDD" id="cd07818">
    <property type="entry name" value="SRPBCC_1"/>
    <property type="match status" value="1"/>
</dbReference>
<comment type="caution">
    <text evidence="2">The sequence shown here is derived from an EMBL/GenBank/DDBJ whole genome shotgun (WGS) entry which is preliminary data.</text>
</comment>
<name>A0A5C6V121_9FLAO</name>
<evidence type="ECO:0000313" key="3">
    <source>
        <dbReference type="Proteomes" id="UP000321168"/>
    </source>
</evidence>
<keyword evidence="3" id="KW-1185">Reference proteome</keyword>
<dbReference type="InterPro" id="IPR029442">
    <property type="entry name" value="GyrI-like"/>
</dbReference>